<name>A0ABW2KZF1_9PROT</name>
<dbReference type="PANTHER" id="PTHR45138:SF9">
    <property type="entry name" value="DIGUANYLATE CYCLASE DGCM-RELATED"/>
    <property type="match status" value="1"/>
</dbReference>
<dbReference type="SMART" id="SM00267">
    <property type="entry name" value="GGDEF"/>
    <property type="match status" value="1"/>
</dbReference>
<keyword evidence="3" id="KW-0175">Coiled coil</keyword>
<dbReference type="NCBIfam" id="TIGR00254">
    <property type="entry name" value="GGDEF"/>
    <property type="match status" value="1"/>
</dbReference>
<keyword evidence="6" id="KW-1185">Reference proteome</keyword>
<proteinExistence type="predicted"/>
<dbReference type="EMBL" id="JBHTCM010000016">
    <property type="protein sequence ID" value="MFC7334528.1"/>
    <property type="molecule type" value="Genomic_DNA"/>
</dbReference>
<reference evidence="6" key="1">
    <citation type="journal article" date="2019" name="Int. J. Syst. Evol. Microbiol.">
        <title>The Global Catalogue of Microorganisms (GCM) 10K type strain sequencing project: providing services to taxonomists for standard genome sequencing and annotation.</title>
        <authorList>
            <consortium name="The Broad Institute Genomics Platform"/>
            <consortium name="The Broad Institute Genome Sequencing Center for Infectious Disease"/>
            <person name="Wu L."/>
            <person name="Ma J."/>
        </authorList>
    </citation>
    <scope>NUCLEOTIDE SEQUENCE [LARGE SCALE GENOMIC DNA]</scope>
    <source>
        <strain evidence="6">CGMCC 1.16275</strain>
    </source>
</reference>
<dbReference type="SUPFAM" id="SSF55073">
    <property type="entry name" value="Nucleotide cyclase"/>
    <property type="match status" value="1"/>
</dbReference>
<dbReference type="RefSeq" id="WP_377360078.1">
    <property type="nucleotide sequence ID" value="NZ_JBHTCM010000016.1"/>
</dbReference>
<feature type="domain" description="GGDEF" evidence="4">
    <location>
        <begin position="101"/>
        <end position="229"/>
    </location>
</feature>
<dbReference type="InterPro" id="IPR029787">
    <property type="entry name" value="Nucleotide_cyclase"/>
</dbReference>
<protein>
    <recommendedName>
        <fullName evidence="1">diguanylate cyclase</fullName>
        <ecNumber evidence="1">2.7.7.65</ecNumber>
    </recommendedName>
</protein>
<dbReference type="Pfam" id="PF00990">
    <property type="entry name" value="GGDEF"/>
    <property type="match status" value="1"/>
</dbReference>
<dbReference type="PROSITE" id="PS50887">
    <property type="entry name" value="GGDEF"/>
    <property type="match status" value="1"/>
</dbReference>
<comment type="catalytic activity">
    <reaction evidence="2">
        <text>2 GTP = 3',3'-c-di-GMP + 2 diphosphate</text>
        <dbReference type="Rhea" id="RHEA:24898"/>
        <dbReference type="ChEBI" id="CHEBI:33019"/>
        <dbReference type="ChEBI" id="CHEBI:37565"/>
        <dbReference type="ChEBI" id="CHEBI:58805"/>
        <dbReference type="EC" id="2.7.7.65"/>
    </reaction>
</comment>
<feature type="coiled-coil region" evidence="3">
    <location>
        <begin position="43"/>
        <end position="70"/>
    </location>
</feature>
<dbReference type="InterPro" id="IPR050469">
    <property type="entry name" value="Diguanylate_Cyclase"/>
</dbReference>
<accession>A0ABW2KZF1</accession>
<evidence type="ECO:0000259" key="4">
    <source>
        <dbReference type="PROSITE" id="PS50887"/>
    </source>
</evidence>
<evidence type="ECO:0000256" key="1">
    <source>
        <dbReference type="ARBA" id="ARBA00012528"/>
    </source>
</evidence>
<comment type="caution">
    <text evidence="5">The sequence shown here is derived from an EMBL/GenBank/DDBJ whole genome shotgun (WGS) entry which is preliminary data.</text>
</comment>
<dbReference type="PANTHER" id="PTHR45138">
    <property type="entry name" value="REGULATORY COMPONENTS OF SENSORY TRANSDUCTION SYSTEM"/>
    <property type="match status" value="1"/>
</dbReference>
<evidence type="ECO:0000256" key="2">
    <source>
        <dbReference type="ARBA" id="ARBA00034247"/>
    </source>
</evidence>
<evidence type="ECO:0000313" key="6">
    <source>
        <dbReference type="Proteomes" id="UP001596456"/>
    </source>
</evidence>
<dbReference type="EC" id="2.7.7.65" evidence="1"/>
<dbReference type="CDD" id="cd01949">
    <property type="entry name" value="GGDEF"/>
    <property type="match status" value="1"/>
</dbReference>
<gene>
    <name evidence="5" type="ORF">ACFQPS_15270</name>
</gene>
<organism evidence="5 6">
    <name type="scientific">Rhodocista pekingensis</name>
    <dbReference type="NCBI Taxonomy" id="201185"/>
    <lineage>
        <taxon>Bacteria</taxon>
        <taxon>Pseudomonadati</taxon>
        <taxon>Pseudomonadota</taxon>
        <taxon>Alphaproteobacteria</taxon>
        <taxon>Rhodospirillales</taxon>
        <taxon>Azospirillaceae</taxon>
        <taxon>Rhodocista</taxon>
    </lineage>
</organism>
<evidence type="ECO:0000256" key="3">
    <source>
        <dbReference type="SAM" id="Coils"/>
    </source>
</evidence>
<dbReference type="InterPro" id="IPR043128">
    <property type="entry name" value="Rev_trsase/Diguanyl_cyclase"/>
</dbReference>
<dbReference type="Proteomes" id="UP001596456">
    <property type="component" value="Unassembled WGS sequence"/>
</dbReference>
<sequence>MPLEFPLSRIALSEPTLHPSRRELPSLGLDLSGETVGGQSMLLRAALARLEEAEQRLAEQQERIGYLETLSLTDELTGLANRRGFQEAFRRELSAVARGGRGGVLVLVDLDGFKAINDTHGHQAGDTYLRHVGRALRENVRAQDLVARLGGDEFAVLLTRIGPEAGTARAAALADRVNGRACPWQNQRLPLRASFGSQPYGQGDSEEALMRRADQAMYASKAERRRVRP</sequence>
<dbReference type="InterPro" id="IPR000160">
    <property type="entry name" value="GGDEF_dom"/>
</dbReference>
<evidence type="ECO:0000313" key="5">
    <source>
        <dbReference type="EMBL" id="MFC7334528.1"/>
    </source>
</evidence>
<dbReference type="Gene3D" id="3.30.70.270">
    <property type="match status" value="1"/>
</dbReference>